<keyword evidence="2" id="KW-1185">Reference proteome</keyword>
<dbReference type="Proteomes" id="UP000499080">
    <property type="component" value="Unassembled WGS sequence"/>
</dbReference>
<reference evidence="1 2" key="1">
    <citation type="journal article" date="2019" name="Sci. Rep.">
        <title>Orb-weaving spider Araneus ventricosus genome elucidates the spidroin gene catalogue.</title>
        <authorList>
            <person name="Kono N."/>
            <person name="Nakamura H."/>
            <person name="Ohtoshi R."/>
            <person name="Moran D.A.P."/>
            <person name="Shinohara A."/>
            <person name="Yoshida Y."/>
            <person name="Fujiwara M."/>
            <person name="Mori M."/>
            <person name="Tomita M."/>
            <person name="Arakawa K."/>
        </authorList>
    </citation>
    <scope>NUCLEOTIDE SEQUENCE [LARGE SCALE GENOMIC DNA]</scope>
</reference>
<sequence length="250" mass="27893">MGKKSKKKKVPSNSGPITRSDTLLNRITYYYEPGESMIQNEDILHSLAKRPRRIITRKIYSLLFKDNEVQVIKEPDEGTSTELNDMSSIAKEYESLVNLNASSLHHVSSVSEISNQAKESNRMMNLNNRSIYGFSSVSEISNQAKESDSMMNLNNSSSYGFSIVSDITSQAQESESIMNLNNSSAYGLGSLNSLTIPDDSCGSTVEPNAPVQKEQVNFQPPETQGITHSKSELWNRWIENALDTLLPYIP</sequence>
<accession>A0A4Y2GFK5</accession>
<proteinExistence type="predicted"/>
<evidence type="ECO:0000313" key="1">
    <source>
        <dbReference type="EMBL" id="GBM51328.1"/>
    </source>
</evidence>
<comment type="caution">
    <text evidence="1">The sequence shown here is derived from an EMBL/GenBank/DDBJ whole genome shotgun (WGS) entry which is preliminary data.</text>
</comment>
<name>A0A4Y2GFK5_ARAVE</name>
<organism evidence="1 2">
    <name type="scientific">Araneus ventricosus</name>
    <name type="common">Orbweaver spider</name>
    <name type="synonym">Epeira ventricosa</name>
    <dbReference type="NCBI Taxonomy" id="182803"/>
    <lineage>
        <taxon>Eukaryota</taxon>
        <taxon>Metazoa</taxon>
        <taxon>Ecdysozoa</taxon>
        <taxon>Arthropoda</taxon>
        <taxon>Chelicerata</taxon>
        <taxon>Arachnida</taxon>
        <taxon>Araneae</taxon>
        <taxon>Araneomorphae</taxon>
        <taxon>Entelegynae</taxon>
        <taxon>Araneoidea</taxon>
        <taxon>Araneidae</taxon>
        <taxon>Araneus</taxon>
    </lineage>
</organism>
<gene>
    <name evidence="1" type="ORF">AVEN_175770_1</name>
</gene>
<dbReference type="AlphaFoldDB" id="A0A4Y2GFK5"/>
<protein>
    <submittedName>
        <fullName evidence="1">Uncharacterized protein</fullName>
    </submittedName>
</protein>
<dbReference type="OrthoDB" id="6431773at2759"/>
<evidence type="ECO:0000313" key="2">
    <source>
        <dbReference type="Proteomes" id="UP000499080"/>
    </source>
</evidence>
<dbReference type="EMBL" id="BGPR01001332">
    <property type="protein sequence ID" value="GBM51328.1"/>
    <property type="molecule type" value="Genomic_DNA"/>
</dbReference>